<feature type="region of interest" description="Disordered" evidence="4">
    <location>
        <begin position="1100"/>
        <end position="1132"/>
    </location>
</feature>
<dbReference type="GO" id="GO:0000981">
    <property type="term" value="F:DNA-binding transcription factor activity, RNA polymerase II-specific"/>
    <property type="evidence" value="ECO:0007669"/>
    <property type="project" value="InterPro"/>
</dbReference>
<keyword evidence="3" id="KW-0539">Nucleus</keyword>
<evidence type="ECO:0008006" key="9">
    <source>
        <dbReference type="Google" id="ProtNLM"/>
    </source>
</evidence>
<keyword evidence="2" id="KW-0479">Metal-binding</keyword>
<feature type="compositionally biased region" description="Low complexity" evidence="4">
    <location>
        <begin position="999"/>
        <end position="1009"/>
    </location>
</feature>
<dbReference type="OrthoDB" id="424974at2759"/>
<evidence type="ECO:0000256" key="3">
    <source>
        <dbReference type="ARBA" id="ARBA00023242"/>
    </source>
</evidence>
<dbReference type="AlphaFoldDB" id="A0A166JX11"/>
<dbReference type="PROSITE" id="PS50048">
    <property type="entry name" value="ZN2_CY6_FUNGAL_2"/>
    <property type="match status" value="1"/>
</dbReference>
<keyword evidence="8" id="KW-1185">Reference proteome</keyword>
<dbReference type="SMART" id="SM00906">
    <property type="entry name" value="Fungal_trans"/>
    <property type="match status" value="1"/>
</dbReference>
<feature type="region of interest" description="Disordered" evidence="4">
    <location>
        <begin position="1043"/>
        <end position="1072"/>
    </location>
</feature>
<evidence type="ECO:0000259" key="6">
    <source>
        <dbReference type="PROSITE" id="PS51379"/>
    </source>
</evidence>
<dbReference type="GO" id="GO:0003677">
    <property type="term" value="F:DNA binding"/>
    <property type="evidence" value="ECO:0007669"/>
    <property type="project" value="InterPro"/>
</dbReference>
<evidence type="ECO:0000313" key="8">
    <source>
        <dbReference type="Proteomes" id="UP000076532"/>
    </source>
</evidence>
<feature type="region of interest" description="Disordered" evidence="4">
    <location>
        <begin position="447"/>
        <end position="476"/>
    </location>
</feature>
<dbReference type="GO" id="GO:0006351">
    <property type="term" value="P:DNA-templated transcription"/>
    <property type="evidence" value="ECO:0007669"/>
    <property type="project" value="InterPro"/>
</dbReference>
<feature type="domain" description="Zn(2)-C6 fungal-type" evidence="5">
    <location>
        <begin position="71"/>
        <end position="100"/>
    </location>
</feature>
<dbReference type="InterPro" id="IPR007219">
    <property type="entry name" value="XnlR_reg_dom"/>
</dbReference>
<dbReference type="STRING" id="436010.A0A166JX11"/>
<dbReference type="SMART" id="SM00066">
    <property type="entry name" value="GAL4"/>
    <property type="match status" value="1"/>
</dbReference>
<protein>
    <recommendedName>
        <fullName evidence="9">Zn(2)-C6 fungal-type domain-containing protein</fullName>
    </recommendedName>
</protein>
<evidence type="ECO:0000256" key="2">
    <source>
        <dbReference type="ARBA" id="ARBA00022723"/>
    </source>
</evidence>
<dbReference type="PROSITE" id="PS51379">
    <property type="entry name" value="4FE4S_FER_2"/>
    <property type="match status" value="1"/>
</dbReference>
<feature type="region of interest" description="Disordered" evidence="4">
    <location>
        <begin position="1"/>
        <end position="43"/>
    </location>
</feature>
<dbReference type="Pfam" id="PF00172">
    <property type="entry name" value="Zn_clus"/>
    <property type="match status" value="1"/>
</dbReference>
<feature type="region of interest" description="Disordered" evidence="4">
    <location>
        <begin position="167"/>
        <end position="220"/>
    </location>
</feature>
<feature type="compositionally biased region" description="Gly residues" evidence="4">
    <location>
        <begin position="178"/>
        <end position="188"/>
    </location>
</feature>
<dbReference type="SUPFAM" id="SSF57701">
    <property type="entry name" value="Zn2/Cys6 DNA-binding domain"/>
    <property type="match status" value="1"/>
</dbReference>
<dbReference type="PROSITE" id="PS00463">
    <property type="entry name" value="ZN2_CY6_FUNGAL_1"/>
    <property type="match status" value="1"/>
</dbReference>
<dbReference type="EMBL" id="KV417548">
    <property type="protein sequence ID" value="KZP21302.1"/>
    <property type="molecule type" value="Genomic_DNA"/>
</dbReference>
<name>A0A166JX11_9AGAM</name>
<feature type="domain" description="4Fe-4S ferredoxin-type" evidence="6">
    <location>
        <begin position="78"/>
        <end position="110"/>
    </location>
</feature>
<dbReference type="InterPro" id="IPR017896">
    <property type="entry name" value="4Fe4S_Fe-S-bd"/>
</dbReference>
<dbReference type="InterPro" id="IPR050613">
    <property type="entry name" value="Sec_Metabolite_Reg"/>
</dbReference>
<sequence>MPAARRTPKTKDPTAGGSGDRGKGKDTAGEKGSDKVRAQKEREVLAAEKAAVKVEQKKRDRAQKRSGGKLSCAECRRLKLKCDREIPCGSCQRRGCEEVCPNGTFATGKGTRFMIVGTEVLHTKIEHLVARIRELEAALPAGDPLLEPDRLEIASLRDLHIKPDVTADADIGPMWSGSGSGSGSGGGAAAAKGHTPDEDEEYSDWEDEEERESTPAGTLQVRHDGACTFYGRSAGYESLLLASSPSPSFPSHPTSLRLFPSPVVSSLSRSKETALSDLSAHLPPYARAHTLLRAYLRGAPWQAGAAVEGRQAWGVLGTWYAPMNSQAPAMSPAAEDVGAVGEEPKTPHTLSLLFTLLAIGAFSRPPFPASSSPFSASPNSSSASPGDGEASGFYALAHSAFKLGGLPMGGSRGVGGPMPSIAGTQVLVLMSVYLALGAGQGAMGPSFTPPHAAYDGSGATTPTGKIKEEDDEDDEEPAPVWLEMMWGALGLATSMGISIGLHRDPVHWALPPHEVQKRRALFWELFVVDSWMTLATGRVPAFPLAFVDTEHAEDTEKTLSEDGEDVSSFPAWRVRFTASCLAPVVSLALAARVPATGNEVMKLDKRIREFPVPLPAAPNTAMAEGDSDVEKGQDDYARAMAEFMPKFYKLAALNYLHRTLFARALVECPADPTQSAAQGSFLAGYHSACDLLGAARGLFSVWPAEAARTWNMWAHIFGSAMMLSTIVIRATGDGLRSKFASMALAQVKNAYELLEDAATYGGKAVRFVPALHDALQKALQVMNGTLTVPRNDIFGSGVMGIRVMDELEMFVGGTRLIVQSRRSESRRPSVHLRAPPAPESKRLASTIFEDPTVSLFPVSATSSIDGTSFATQYYKAPTSGEQNMQLQEDTRIFDAYTSPGSTGYPTQQFQYSPVEDPHRQNVETSVPVAGTPHFSGSTSLSRRSSVLDFSVTAGRMAQPPASSSGQALNYDAGASSQLINDFSAPLEHRPGTSYPGYHQPQQQQQQPQPAYQTTMSYDTIPYDVSQYDTVPYAMPYQYTPDQLPQQSPWGAEPQTQQQHLYPTPPQPMQQQNPVMQHAPQVSNPHLQNAGHHPHQTSFINIAAMPPPQPPQNVAPPPIRQHNNYDDWGSYSY</sequence>
<dbReference type="InterPro" id="IPR036864">
    <property type="entry name" value="Zn2-C6_fun-type_DNA-bd_sf"/>
</dbReference>
<evidence type="ECO:0000256" key="4">
    <source>
        <dbReference type="SAM" id="MobiDB-lite"/>
    </source>
</evidence>
<dbReference type="PANTHER" id="PTHR31001:SF56">
    <property type="entry name" value="ZN(2)-C6 FUNGAL-TYPE DOMAIN-CONTAINING PROTEIN"/>
    <property type="match status" value="1"/>
</dbReference>
<dbReference type="Gene3D" id="4.10.240.10">
    <property type="entry name" value="Zn(2)-C6 fungal-type DNA-binding domain"/>
    <property type="match status" value="1"/>
</dbReference>
<dbReference type="Pfam" id="PF04082">
    <property type="entry name" value="Fungal_trans"/>
    <property type="match status" value="1"/>
</dbReference>
<comment type="subcellular location">
    <subcellularLocation>
        <location evidence="1">Nucleus</location>
    </subcellularLocation>
</comment>
<dbReference type="InterPro" id="IPR001138">
    <property type="entry name" value="Zn2Cys6_DnaBD"/>
</dbReference>
<feature type="compositionally biased region" description="Pro residues" evidence="4">
    <location>
        <begin position="1104"/>
        <end position="1118"/>
    </location>
</feature>
<reference evidence="7 8" key="1">
    <citation type="journal article" date="2016" name="Mol. Biol. Evol.">
        <title>Comparative Genomics of Early-Diverging Mushroom-Forming Fungi Provides Insights into the Origins of Lignocellulose Decay Capabilities.</title>
        <authorList>
            <person name="Nagy L.G."/>
            <person name="Riley R."/>
            <person name="Tritt A."/>
            <person name="Adam C."/>
            <person name="Daum C."/>
            <person name="Floudas D."/>
            <person name="Sun H."/>
            <person name="Yadav J.S."/>
            <person name="Pangilinan J."/>
            <person name="Larsson K.H."/>
            <person name="Matsuura K."/>
            <person name="Barry K."/>
            <person name="Labutti K."/>
            <person name="Kuo R."/>
            <person name="Ohm R.A."/>
            <person name="Bhattacharya S.S."/>
            <person name="Shirouzu T."/>
            <person name="Yoshinaga Y."/>
            <person name="Martin F.M."/>
            <person name="Grigoriev I.V."/>
            <person name="Hibbett D.S."/>
        </authorList>
    </citation>
    <scope>NUCLEOTIDE SEQUENCE [LARGE SCALE GENOMIC DNA]</scope>
    <source>
        <strain evidence="7 8">CBS 109695</strain>
    </source>
</reference>
<dbReference type="GO" id="GO:0005634">
    <property type="term" value="C:nucleus"/>
    <property type="evidence" value="ECO:0007669"/>
    <property type="project" value="UniProtKB-SubCell"/>
</dbReference>
<dbReference type="Proteomes" id="UP000076532">
    <property type="component" value="Unassembled WGS sequence"/>
</dbReference>
<gene>
    <name evidence="7" type="ORF">FIBSPDRAFT_1044250</name>
</gene>
<organism evidence="7 8">
    <name type="scientific">Athelia psychrophila</name>
    <dbReference type="NCBI Taxonomy" id="1759441"/>
    <lineage>
        <taxon>Eukaryota</taxon>
        <taxon>Fungi</taxon>
        <taxon>Dikarya</taxon>
        <taxon>Basidiomycota</taxon>
        <taxon>Agaricomycotina</taxon>
        <taxon>Agaricomycetes</taxon>
        <taxon>Agaricomycetidae</taxon>
        <taxon>Atheliales</taxon>
        <taxon>Atheliaceae</taxon>
        <taxon>Athelia</taxon>
    </lineage>
</organism>
<feature type="compositionally biased region" description="Basic and acidic residues" evidence="4">
    <location>
        <begin position="20"/>
        <end position="43"/>
    </location>
</feature>
<evidence type="ECO:0000256" key="1">
    <source>
        <dbReference type="ARBA" id="ARBA00004123"/>
    </source>
</evidence>
<evidence type="ECO:0000313" key="7">
    <source>
        <dbReference type="EMBL" id="KZP21302.1"/>
    </source>
</evidence>
<dbReference type="PANTHER" id="PTHR31001">
    <property type="entry name" value="UNCHARACTERIZED TRANSCRIPTIONAL REGULATORY PROTEIN"/>
    <property type="match status" value="1"/>
</dbReference>
<dbReference type="CDD" id="cd12148">
    <property type="entry name" value="fungal_TF_MHR"/>
    <property type="match status" value="1"/>
</dbReference>
<feature type="compositionally biased region" description="Acidic residues" evidence="4">
    <location>
        <begin position="197"/>
        <end position="211"/>
    </location>
</feature>
<feature type="compositionally biased region" description="Polar residues" evidence="4">
    <location>
        <begin position="1043"/>
        <end position="1060"/>
    </location>
</feature>
<feature type="region of interest" description="Disordered" evidence="4">
    <location>
        <begin position="984"/>
        <end position="1011"/>
    </location>
</feature>
<evidence type="ECO:0000259" key="5">
    <source>
        <dbReference type="PROSITE" id="PS50048"/>
    </source>
</evidence>
<dbReference type="CDD" id="cd00067">
    <property type="entry name" value="GAL4"/>
    <property type="match status" value="1"/>
</dbReference>
<proteinExistence type="predicted"/>
<accession>A0A166JX11</accession>
<dbReference type="GO" id="GO:0008270">
    <property type="term" value="F:zinc ion binding"/>
    <property type="evidence" value="ECO:0007669"/>
    <property type="project" value="InterPro"/>
</dbReference>